<name>A0A7V8V4F6_9BACT</name>
<dbReference type="Proteomes" id="UP000551616">
    <property type="component" value="Unassembled WGS sequence"/>
</dbReference>
<evidence type="ECO:0000313" key="3">
    <source>
        <dbReference type="Proteomes" id="UP000551616"/>
    </source>
</evidence>
<dbReference type="NCBIfam" id="NF040769">
    <property type="entry name" value="SelL_rel_redox"/>
    <property type="match status" value="1"/>
</dbReference>
<evidence type="ECO:0000313" key="2">
    <source>
        <dbReference type="EMBL" id="MBA2114691.1"/>
    </source>
</evidence>
<evidence type="ECO:0000259" key="1">
    <source>
        <dbReference type="PROSITE" id="PS51352"/>
    </source>
</evidence>
<dbReference type="InterPro" id="IPR036249">
    <property type="entry name" value="Thioredoxin-like_sf"/>
</dbReference>
<organism evidence="2 3">
    <name type="scientific">Bremerella alba</name>
    <dbReference type="NCBI Taxonomy" id="980252"/>
    <lineage>
        <taxon>Bacteria</taxon>
        <taxon>Pseudomonadati</taxon>
        <taxon>Planctomycetota</taxon>
        <taxon>Planctomycetia</taxon>
        <taxon>Pirellulales</taxon>
        <taxon>Pirellulaceae</taxon>
        <taxon>Bremerella</taxon>
    </lineage>
</organism>
<gene>
    <name evidence="2" type="ORF">HOV93_18570</name>
</gene>
<dbReference type="InterPro" id="IPR000866">
    <property type="entry name" value="AhpC/TSA"/>
</dbReference>
<protein>
    <recommendedName>
        <fullName evidence="1">Thioredoxin domain-containing protein</fullName>
    </recommendedName>
</protein>
<dbReference type="Gene3D" id="3.40.30.10">
    <property type="entry name" value="Glutaredoxin"/>
    <property type="match status" value="1"/>
</dbReference>
<reference evidence="2 3" key="1">
    <citation type="submission" date="2020-05" db="EMBL/GenBank/DDBJ databases">
        <title>Bremerella alba sp. nov., a novel planctomycete isolated from the surface of the macroalga Fucus spiralis.</title>
        <authorList>
            <person name="Godinho O."/>
            <person name="Botelho R."/>
            <person name="Albuquerque L."/>
            <person name="Wiegand S."/>
            <person name="Da Costa M.S."/>
            <person name="Lobo-Da-Cunha A."/>
            <person name="Jogler C."/>
            <person name="Lage O.M."/>
        </authorList>
    </citation>
    <scope>NUCLEOTIDE SEQUENCE [LARGE SCALE GENOMIC DNA]</scope>
    <source>
        <strain evidence="2 3">FF15</strain>
    </source>
</reference>
<proteinExistence type="predicted"/>
<dbReference type="RefSeq" id="WP_207396146.1">
    <property type="nucleotide sequence ID" value="NZ_JABRWO010000004.1"/>
</dbReference>
<dbReference type="AlphaFoldDB" id="A0A7V8V4F6"/>
<feature type="domain" description="Thioredoxin" evidence="1">
    <location>
        <begin position="4"/>
        <end position="181"/>
    </location>
</feature>
<dbReference type="PROSITE" id="PS51352">
    <property type="entry name" value="THIOREDOXIN_2"/>
    <property type="match status" value="1"/>
</dbReference>
<dbReference type="EMBL" id="JABRWO010000004">
    <property type="protein sequence ID" value="MBA2114691.1"/>
    <property type="molecule type" value="Genomic_DNA"/>
</dbReference>
<accession>A0A7V8V4F6</accession>
<keyword evidence="3" id="KW-1185">Reference proteome</keyword>
<dbReference type="GO" id="GO:0016209">
    <property type="term" value="F:antioxidant activity"/>
    <property type="evidence" value="ECO:0007669"/>
    <property type="project" value="InterPro"/>
</dbReference>
<dbReference type="InterPro" id="IPR032801">
    <property type="entry name" value="PXL2A/B/C"/>
</dbReference>
<dbReference type="GO" id="GO:0016491">
    <property type="term" value="F:oxidoreductase activity"/>
    <property type="evidence" value="ECO:0007669"/>
    <property type="project" value="InterPro"/>
</dbReference>
<dbReference type="PANTHER" id="PTHR28630">
    <property type="match status" value="1"/>
</dbReference>
<dbReference type="PANTHER" id="PTHR28630:SF3">
    <property type="entry name" value="PEROXIREDOXIN-LIKE 2C"/>
    <property type="match status" value="1"/>
</dbReference>
<dbReference type="Pfam" id="PF00578">
    <property type="entry name" value="AhpC-TSA"/>
    <property type="match status" value="1"/>
</dbReference>
<sequence length="185" mass="20595">MTHYASSIPAPQVNLIAEDGQQVPLAHLYAQRPLLLQFSRHLGCVFCVDHAKQLLKHYETFAKHNLGVALVIMGKADEAKKFREALKLTFPVYADPDQSVYQAFEVPRGNVWQVAGPHLWWEGLQALKRSGIGRPRGDLMQLSGTYLIDTNGQIVWNYRPSSSAEFPNVDEILVAADTLSPIADA</sequence>
<comment type="caution">
    <text evidence="2">The sequence shown here is derived from an EMBL/GenBank/DDBJ whole genome shotgun (WGS) entry which is preliminary data.</text>
</comment>
<dbReference type="CDD" id="cd02970">
    <property type="entry name" value="PRX_like2"/>
    <property type="match status" value="1"/>
</dbReference>
<dbReference type="SUPFAM" id="SSF52833">
    <property type="entry name" value="Thioredoxin-like"/>
    <property type="match status" value="1"/>
</dbReference>
<dbReference type="InterPro" id="IPR013766">
    <property type="entry name" value="Thioredoxin_domain"/>
</dbReference>